<dbReference type="Proteomes" id="UP000236000">
    <property type="component" value="Unassembled WGS sequence"/>
</dbReference>
<evidence type="ECO:0000256" key="1">
    <source>
        <dbReference type="SAM" id="Phobius"/>
    </source>
</evidence>
<dbReference type="EMBL" id="PJKA01000001">
    <property type="protein sequence ID" value="PNC20852.1"/>
    <property type="molecule type" value="Genomic_DNA"/>
</dbReference>
<dbReference type="GO" id="GO:0016020">
    <property type="term" value="C:membrane"/>
    <property type="evidence" value="ECO:0007669"/>
    <property type="project" value="InterPro"/>
</dbReference>
<keyword evidence="1" id="KW-0472">Membrane</keyword>
<dbReference type="InterPro" id="IPR008523">
    <property type="entry name" value="DUF805"/>
</dbReference>
<dbReference type="Pfam" id="PF05656">
    <property type="entry name" value="DUF805"/>
    <property type="match status" value="1"/>
</dbReference>
<evidence type="ECO:0000313" key="2">
    <source>
        <dbReference type="EMBL" id="PNC20852.1"/>
    </source>
</evidence>
<feature type="transmembrane region" description="Helical" evidence="1">
    <location>
        <begin position="115"/>
        <end position="134"/>
    </location>
</feature>
<dbReference type="RefSeq" id="WP_102711317.1">
    <property type="nucleotide sequence ID" value="NZ_PJKA01000001.1"/>
</dbReference>
<name>A0A2N8HH99_9BACT</name>
<keyword evidence="1" id="KW-0812">Transmembrane</keyword>
<feature type="transmembrane region" description="Helical" evidence="1">
    <location>
        <begin position="81"/>
        <end position="103"/>
    </location>
</feature>
<dbReference type="OrthoDB" id="2285053at2"/>
<comment type="caution">
    <text evidence="2">The sequence shown here is derived from an EMBL/GenBank/DDBJ whole genome shotgun (WGS) entry which is preliminary data.</text>
</comment>
<sequence>MNTQTRPSLWKYFILCLTKNYCSFSGTAPRREFWGFYLFLYLFSLVFGIAGAVFFAMSLPWGELAGVHDQAQIQAMFAPHITSFILAVQIIMMAFYLPIWGVTIRRLRDAGFSTAWGYGYIALGIIGLLNWAVMDRFHYEGGPVTQFLGIISSACWLLLIILACFPSRPAVEDTPE</sequence>
<organism evidence="2 3">
    <name type="scientific">Akkermansia muciniphila</name>
    <dbReference type="NCBI Taxonomy" id="239935"/>
    <lineage>
        <taxon>Bacteria</taxon>
        <taxon>Pseudomonadati</taxon>
        <taxon>Verrucomicrobiota</taxon>
        <taxon>Verrucomicrobiia</taxon>
        <taxon>Verrucomicrobiales</taxon>
        <taxon>Akkermansiaceae</taxon>
        <taxon>Akkermansia</taxon>
    </lineage>
</organism>
<proteinExistence type="predicted"/>
<protein>
    <recommendedName>
        <fullName evidence="4">DUF805 domain-containing protein</fullName>
    </recommendedName>
</protein>
<reference evidence="2 3" key="1">
    <citation type="journal article" date="2017" name="BMC Genomics">
        <title>Genome sequencing of 39 Akkermansia muciniphila isolates reveals its population structure, genomic and functional diverisity, and global distribution in mammalian gut microbiotas.</title>
        <authorList>
            <person name="Guo X."/>
            <person name="Li S."/>
            <person name="Zhang J."/>
            <person name="Wu F."/>
            <person name="Li X."/>
            <person name="Wu D."/>
            <person name="Zhang M."/>
            <person name="Ou Z."/>
            <person name="Jie Z."/>
            <person name="Yan Q."/>
            <person name="Li P."/>
            <person name="Yi J."/>
            <person name="Peng Y."/>
        </authorList>
    </citation>
    <scope>NUCLEOTIDE SEQUENCE [LARGE SCALE GENOMIC DNA]</scope>
    <source>
        <strain evidence="2 3">GP24</strain>
    </source>
</reference>
<feature type="transmembrane region" description="Helical" evidence="1">
    <location>
        <begin position="146"/>
        <end position="165"/>
    </location>
</feature>
<evidence type="ECO:0000313" key="3">
    <source>
        <dbReference type="Proteomes" id="UP000236000"/>
    </source>
</evidence>
<accession>A0A2N8HH99</accession>
<evidence type="ECO:0008006" key="4">
    <source>
        <dbReference type="Google" id="ProtNLM"/>
    </source>
</evidence>
<feature type="transmembrane region" description="Helical" evidence="1">
    <location>
        <begin position="38"/>
        <end position="61"/>
    </location>
</feature>
<gene>
    <name evidence="2" type="ORF">CXU22_00075</name>
</gene>
<keyword evidence="1" id="KW-1133">Transmembrane helix</keyword>
<dbReference type="AlphaFoldDB" id="A0A2N8HH99"/>